<dbReference type="AlphaFoldDB" id="A0A1V6PPS1"/>
<evidence type="ECO:0000259" key="1">
    <source>
        <dbReference type="Pfam" id="PF13577"/>
    </source>
</evidence>
<evidence type="ECO:0000313" key="2">
    <source>
        <dbReference type="EMBL" id="OQD78974.1"/>
    </source>
</evidence>
<dbReference type="EMBL" id="MDYN01000068">
    <property type="protein sequence ID" value="OQD78974.1"/>
    <property type="molecule type" value="Genomic_DNA"/>
</dbReference>
<dbReference type="SUPFAM" id="SSF54427">
    <property type="entry name" value="NTF2-like"/>
    <property type="match status" value="1"/>
</dbReference>
<name>A0A1V6PPS1_9EURO</name>
<reference evidence="3" key="1">
    <citation type="journal article" date="2017" name="Nat. Microbiol.">
        <title>Global analysis of biosynthetic gene clusters reveals vast potential of secondary metabolite production in Penicillium species.</title>
        <authorList>
            <person name="Nielsen J.C."/>
            <person name="Grijseels S."/>
            <person name="Prigent S."/>
            <person name="Ji B."/>
            <person name="Dainat J."/>
            <person name="Nielsen K.F."/>
            <person name="Frisvad J.C."/>
            <person name="Workman M."/>
            <person name="Nielsen J."/>
        </authorList>
    </citation>
    <scope>NUCLEOTIDE SEQUENCE [LARGE SCALE GENOMIC DNA]</scope>
    <source>
        <strain evidence="3">IBT 31811</strain>
    </source>
</reference>
<dbReference type="STRING" id="416450.A0A1V6PPS1"/>
<protein>
    <recommendedName>
        <fullName evidence="1">SnoaL-like domain-containing protein</fullName>
    </recommendedName>
</protein>
<dbReference type="InterPro" id="IPR037401">
    <property type="entry name" value="SnoaL-like"/>
</dbReference>
<gene>
    <name evidence="2" type="ORF">PENANT_c068G08895</name>
</gene>
<dbReference type="Pfam" id="PF13577">
    <property type="entry name" value="SnoaL_4"/>
    <property type="match status" value="1"/>
</dbReference>
<dbReference type="InterPro" id="IPR032710">
    <property type="entry name" value="NTF2-like_dom_sf"/>
</dbReference>
<organism evidence="2 3">
    <name type="scientific">Penicillium antarcticum</name>
    <dbReference type="NCBI Taxonomy" id="416450"/>
    <lineage>
        <taxon>Eukaryota</taxon>
        <taxon>Fungi</taxon>
        <taxon>Dikarya</taxon>
        <taxon>Ascomycota</taxon>
        <taxon>Pezizomycotina</taxon>
        <taxon>Eurotiomycetes</taxon>
        <taxon>Eurotiomycetidae</taxon>
        <taxon>Eurotiales</taxon>
        <taxon>Aspergillaceae</taxon>
        <taxon>Penicillium</taxon>
    </lineage>
</organism>
<dbReference type="Gene3D" id="3.10.450.50">
    <property type="match status" value="1"/>
</dbReference>
<accession>A0A1V6PPS1</accession>
<proteinExistence type="predicted"/>
<feature type="domain" description="SnoaL-like" evidence="1">
    <location>
        <begin position="43"/>
        <end position="159"/>
    </location>
</feature>
<evidence type="ECO:0000313" key="3">
    <source>
        <dbReference type="Proteomes" id="UP000191672"/>
    </source>
</evidence>
<sequence>MGISSLAGSLLCIKLNQDSPQLEKLTSKMEAAFPAPIPAALPSLTTREAITDTLQRIVLAFDTNDKTLFESSFVTDAVFDLDGHVLNGLDEICNQSFDIVSKLDTTHFISSLRLNYVEGASTASMTASALSQHYRQNTGKIPGATNFTCGSLYHLDVVRGFKVSKLQFNVVEFALTRRNRKRIKRAGFLAQKYQGFGPHTLMHHSVPLLPAALRASVATAIAATSPAMPRRIGLRQQDYLAG</sequence>
<dbReference type="Proteomes" id="UP000191672">
    <property type="component" value="Unassembled WGS sequence"/>
</dbReference>
<comment type="caution">
    <text evidence="2">The sequence shown here is derived from an EMBL/GenBank/DDBJ whole genome shotgun (WGS) entry which is preliminary data.</text>
</comment>
<keyword evidence="3" id="KW-1185">Reference proteome</keyword>